<sequence>MLVKDTRSTLIAVLSDSGLLPHQHGDPPSSSTGQLRFCTSANLGLAYSCTEESDAAPPTQILARVHSHHCWGRGATSIELVRFQIKTGGHQVQPLLQKGHFEPVPSCSVHWGPWSSVLKGKPADHSKWEVALGFGFENHTSAILFFMVAKKMICSLFFLWTKCNPSTLKYCPYRVFTIVEALTSDAKETRSSKNRSAKTLAKPASWFQQENAPSCHSEDLTPNLANLCSKCLTELF</sequence>
<evidence type="ECO:0000313" key="2">
    <source>
        <dbReference type="Proteomes" id="UP000296049"/>
    </source>
</evidence>
<keyword evidence="2" id="KW-1185">Reference proteome</keyword>
<protein>
    <submittedName>
        <fullName evidence="1">Uncharacterized protein</fullName>
    </submittedName>
</protein>
<dbReference type="Proteomes" id="UP000296049">
    <property type="component" value="Unassembled WGS sequence"/>
</dbReference>
<accession>R0LLB0</accession>
<evidence type="ECO:0000313" key="1">
    <source>
        <dbReference type="EMBL" id="EOB01218.1"/>
    </source>
</evidence>
<dbReference type="EMBL" id="KB743111">
    <property type="protein sequence ID" value="EOB01218.1"/>
    <property type="molecule type" value="Genomic_DNA"/>
</dbReference>
<proteinExistence type="predicted"/>
<name>R0LLB0_ANAPL</name>
<dbReference type="AlphaFoldDB" id="R0LLB0"/>
<organism evidence="1 2">
    <name type="scientific">Anas platyrhynchos</name>
    <name type="common">Mallard</name>
    <name type="synonym">Anas boschas</name>
    <dbReference type="NCBI Taxonomy" id="8839"/>
    <lineage>
        <taxon>Eukaryota</taxon>
        <taxon>Metazoa</taxon>
        <taxon>Chordata</taxon>
        <taxon>Craniata</taxon>
        <taxon>Vertebrata</taxon>
        <taxon>Euteleostomi</taxon>
        <taxon>Archelosauria</taxon>
        <taxon>Archosauria</taxon>
        <taxon>Dinosauria</taxon>
        <taxon>Saurischia</taxon>
        <taxon>Theropoda</taxon>
        <taxon>Coelurosauria</taxon>
        <taxon>Aves</taxon>
        <taxon>Neognathae</taxon>
        <taxon>Galloanserae</taxon>
        <taxon>Anseriformes</taxon>
        <taxon>Anatidae</taxon>
        <taxon>Anatinae</taxon>
        <taxon>Anas</taxon>
    </lineage>
</organism>
<gene>
    <name evidence="1" type="ORF">Anapl_02344</name>
</gene>
<reference evidence="2" key="1">
    <citation type="journal article" date="2013" name="Nat. Genet.">
        <title>The duck genome and transcriptome provide insight into an avian influenza virus reservoir species.</title>
        <authorList>
            <person name="Huang Y."/>
            <person name="Li Y."/>
            <person name="Burt D.W."/>
            <person name="Chen H."/>
            <person name="Zhang Y."/>
            <person name="Qian W."/>
            <person name="Kim H."/>
            <person name="Gan S."/>
            <person name="Zhao Y."/>
            <person name="Li J."/>
            <person name="Yi K."/>
            <person name="Feng H."/>
            <person name="Zhu P."/>
            <person name="Li B."/>
            <person name="Liu Q."/>
            <person name="Fairley S."/>
            <person name="Magor K.E."/>
            <person name="Du Z."/>
            <person name="Hu X."/>
            <person name="Goodman L."/>
            <person name="Tafer H."/>
            <person name="Vignal A."/>
            <person name="Lee T."/>
            <person name="Kim K.W."/>
            <person name="Sheng Z."/>
            <person name="An Y."/>
            <person name="Searle S."/>
            <person name="Herrero J."/>
            <person name="Groenen M.A."/>
            <person name="Crooijmans R.P."/>
            <person name="Faraut T."/>
            <person name="Cai Q."/>
            <person name="Webster R.G."/>
            <person name="Aldridge J.R."/>
            <person name="Warren W.C."/>
            <person name="Bartschat S."/>
            <person name="Kehr S."/>
            <person name="Marz M."/>
            <person name="Stadler P.F."/>
            <person name="Smith J."/>
            <person name="Kraus R.H."/>
            <person name="Zhao Y."/>
            <person name="Ren L."/>
            <person name="Fei J."/>
            <person name="Morisson M."/>
            <person name="Kaiser P."/>
            <person name="Griffin D.K."/>
            <person name="Rao M."/>
            <person name="Pitel F."/>
            <person name="Wang J."/>
            <person name="Li N."/>
        </authorList>
    </citation>
    <scope>NUCLEOTIDE SEQUENCE [LARGE SCALE GENOMIC DNA]</scope>
</reference>